<dbReference type="EMBL" id="REGN01000173">
    <property type="protein sequence ID" value="RNA43904.1"/>
    <property type="molecule type" value="Genomic_DNA"/>
</dbReference>
<name>A0A3M7T776_BRAPC</name>
<reference evidence="1 2" key="1">
    <citation type="journal article" date="2018" name="Sci. Rep.">
        <title>Genomic signatures of local adaptation to the degree of environmental predictability in rotifers.</title>
        <authorList>
            <person name="Franch-Gras L."/>
            <person name="Hahn C."/>
            <person name="Garcia-Roger E.M."/>
            <person name="Carmona M.J."/>
            <person name="Serra M."/>
            <person name="Gomez A."/>
        </authorList>
    </citation>
    <scope>NUCLEOTIDE SEQUENCE [LARGE SCALE GENOMIC DNA]</scope>
    <source>
        <strain evidence="1">HYR1</strain>
    </source>
</reference>
<accession>A0A3M7T776</accession>
<organism evidence="1 2">
    <name type="scientific">Brachionus plicatilis</name>
    <name type="common">Marine rotifer</name>
    <name type="synonym">Brachionus muelleri</name>
    <dbReference type="NCBI Taxonomy" id="10195"/>
    <lineage>
        <taxon>Eukaryota</taxon>
        <taxon>Metazoa</taxon>
        <taxon>Spiralia</taxon>
        <taxon>Gnathifera</taxon>
        <taxon>Rotifera</taxon>
        <taxon>Eurotatoria</taxon>
        <taxon>Monogononta</taxon>
        <taxon>Pseudotrocha</taxon>
        <taxon>Ploima</taxon>
        <taxon>Brachionidae</taxon>
        <taxon>Brachionus</taxon>
    </lineage>
</organism>
<sequence>MIMTFFFFQHNVFHGIRFVYSLKYELINISEKPKKINTSKIQIDLIKVGEHKLFTWFHSQLYHIKKLALNIPLQRNRRPGHPKCPKPKSSAK</sequence>
<evidence type="ECO:0000313" key="1">
    <source>
        <dbReference type="EMBL" id="RNA43904.1"/>
    </source>
</evidence>
<comment type="caution">
    <text evidence="1">The sequence shown here is derived from an EMBL/GenBank/DDBJ whole genome shotgun (WGS) entry which is preliminary data.</text>
</comment>
<keyword evidence="2" id="KW-1185">Reference proteome</keyword>
<dbReference type="Proteomes" id="UP000276133">
    <property type="component" value="Unassembled WGS sequence"/>
</dbReference>
<gene>
    <name evidence="1" type="ORF">BpHYR1_026163</name>
</gene>
<evidence type="ECO:0000313" key="2">
    <source>
        <dbReference type="Proteomes" id="UP000276133"/>
    </source>
</evidence>
<protein>
    <submittedName>
        <fullName evidence="1">Uncharacterized protein</fullName>
    </submittedName>
</protein>
<dbReference type="AlphaFoldDB" id="A0A3M7T776"/>
<proteinExistence type="predicted"/>